<gene>
    <name evidence="2" type="ORF">DLD82_17000</name>
</gene>
<comment type="caution">
    <text evidence="2">The sequence shown here is derived from an EMBL/GenBank/DDBJ whole genome shotgun (WGS) entry which is preliminary data.</text>
</comment>
<evidence type="ECO:0000313" key="3">
    <source>
        <dbReference type="Proteomes" id="UP000245934"/>
    </source>
</evidence>
<feature type="transmembrane region" description="Helical" evidence="1">
    <location>
        <begin position="7"/>
        <end position="30"/>
    </location>
</feature>
<accession>A0A2V2MWH0</accession>
<keyword evidence="3" id="KW-1185">Reference proteome</keyword>
<dbReference type="AlphaFoldDB" id="A0A2V2MWH0"/>
<organism evidence="2 3">
    <name type="scientific">Methanospirillum stamsii</name>
    <dbReference type="NCBI Taxonomy" id="1277351"/>
    <lineage>
        <taxon>Archaea</taxon>
        <taxon>Methanobacteriati</taxon>
        <taxon>Methanobacteriota</taxon>
        <taxon>Stenosarchaea group</taxon>
        <taxon>Methanomicrobia</taxon>
        <taxon>Methanomicrobiales</taxon>
        <taxon>Methanospirillaceae</taxon>
        <taxon>Methanospirillum</taxon>
    </lineage>
</organism>
<sequence>MISNRNWLVLFALSLLCSSILLFILHFEIFHDFHHILIYTIHDLAFLPVEVLLVTVILHQMLERQAMKNKLNKLNMVIGVFFSEIGVPLMRVFASYDLELKMKTDFFSSLSTWDHVTFLRKKKEAMKFHFYSPLSCENLVSLREMLLQKEDLMIRMLENPMLLEHESFTDLLQAIFHLTDELRYRGDCMNLPDSDIHHLSGDITRGYSLMIPTWLTYLEYLKTNYPYLYSLAVRTNPFSENVDVIIRE</sequence>
<evidence type="ECO:0000256" key="1">
    <source>
        <dbReference type="SAM" id="Phobius"/>
    </source>
</evidence>
<proteinExistence type="predicted"/>
<dbReference type="Proteomes" id="UP000245934">
    <property type="component" value="Unassembled WGS sequence"/>
</dbReference>
<reference evidence="2 3" key="1">
    <citation type="submission" date="2018-05" db="EMBL/GenBank/DDBJ databases">
        <title>Draft genome of Methanospirillum stamsii Pt1.</title>
        <authorList>
            <person name="Dueholm M.S."/>
            <person name="Nielsen P.H."/>
            <person name="Bakmann L.F."/>
            <person name="Otzen D.E."/>
        </authorList>
    </citation>
    <scope>NUCLEOTIDE SEQUENCE [LARGE SCALE GENOMIC DNA]</scope>
    <source>
        <strain evidence="2 3">Pt1</strain>
    </source>
</reference>
<dbReference type="EMBL" id="QGMZ01000055">
    <property type="protein sequence ID" value="PWR69756.1"/>
    <property type="molecule type" value="Genomic_DNA"/>
</dbReference>
<keyword evidence="1" id="KW-0472">Membrane</keyword>
<feature type="transmembrane region" description="Helical" evidence="1">
    <location>
        <begin position="74"/>
        <end position="94"/>
    </location>
</feature>
<protein>
    <submittedName>
        <fullName evidence="2">Uncharacterized protein</fullName>
    </submittedName>
</protein>
<dbReference type="GeneID" id="97611034"/>
<keyword evidence="1" id="KW-1133">Transmembrane helix</keyword>
<keyword evidence="1" id="KW-0812">Transmembrane</keyword>
<dbReference type="RefSeq" id="WP_109942328.1">
    <property type="nucleotide sequence ID" value="NZ_CP176366.1"/>
</dbReference>
<name>A0A2V2MWH0_9EURY</name>
<evidence type="ECO:0000313" key="2">
    <source>
        <dbReference type="EMBL" id="PWR69756.1"/>
    </source>
</evidence>
<dbReference type="OrthoDB" id="56871at2157"/>
<feature type="transmembrane region" description="Helical" evidence="1">
    <location>
        <begin position="36"/>
        <end position="62"/>
    </location>
</feature>